<comment type="caution">
    <text evidence="5">The sequence shown here is derived from an EMBL/GenBank/DDBJ whole genome shotgun (WGS) entry which is preliminary data.</text>
</comment>
<evidence type="ECO:0000313" key="6">
    <source>
        <dbReference type="Proteomes" id="UP000276542"/>
    </source>
</evidence>
<gene>
    <name evidence="5" type="ORF">D4739_08690</name>
</gene>
<dbReference type="InterPro" id="IPR009081">
    <property type="entry name" value="PP-bd_ACP"/>
</dbReference>
<keyword evidence="6" id="KW-1185">Reference proteome</keyword>
<dbReference type="OrthoDB" id="8445630at2"/>
<dbReference type="EMBL" id="QYRP01000002">
    <property type="protein sequence ID" value="RJS46281.1"/>
    <property type="molecule type" value="Genomic_DNA"/>
</dbReference>
<sequence>MSVIHPSDLPLWSTPLVDRLAAFGGRTALLGTGAKNGMTYAELAARVHDVAGRLGTARRLVLIEAGNDAETLIAHLGALAAGCPVLLTGPGAPRDALVAAYDPDVVVTAGDLDERRADTTHDLHPDLALLLSTSGSTGSPKLVRLSRRNVISNARAIADYLGIRDTDVAATTLPVHYCYGLSVVHSHLVAGASVLLTDRSVTDPEFWTEARAHGVTTFPGVPHTFDLLERSGFTGAELPTLRYLTQAGGRLAPDAVRRHALRGREQGWDLVVMYGATEATARMAFLPPVLAAEAPGTIGIPIPGGSLSVDPIDGLQDPDVGELVYRGDNVMLGYAESPADLALGRTVHELRTGDLGRQRDDGLFEIVGRRSRIAKVFGLRVDLDRVERVLAARGVIAAAADGGDALVLAVAAGAAPVDAASVLAVVREEFGLTPSGVRLLTPADLPRLASGKVDYRAITDASFTGQPVNRAHVVARTAQQLPDSRAKYAEPVTPDAVAALFAVLLGRPDATPQHSFRALGGDSLSYVEASLRLEELLGTLPSDWTRKSAAELAGHARPAHERRARNSRATRLFGRVRSVETSVLLRAVAIVSIVGSHANLFVLLGGAHTLFAVLGFNFARFHADLPRPDRTRAVLRSVSRIALPAMVVIGAVSLYQPELGWRQVLLLNWLLGPEHWTNPQWRYWFIEVALLLMLAAAALLVVPTLDRLSRRYAFGFPIALAALGLVPRFVLRVQDSLGDVDQRHVVLGPIDFGGGDFLHQAHTVFFVFALGWAAARASNHWQRLLVSALALVSLWGYFEHEPARDAYVAIGILLLTWVPQIRVPARMAALAGLLASASMWIYLVHWEIYPHLEHRIPVLATLLSLVAGVLAWRAWTHVEARARRRTS</sequence>
<dbReference type="Pfam" id="PF01757">
    <property type="entry name" value="Acyl_transf_3"/>
    <property type="match status" value="1"/>
</dbReference>
<dbReference type="AlphaFoldDB" id="A0A3A5H8E5"/>
<name>A0A3A5H8E5_9ACTN</name>
<feature type="transmembrane region" description="Helical" evidence="1">
    <location>
        <begin position="827"/>
        <end position="844"/>
    </location>
</feature>
<dbReference type="InterPro" id="IPR000873">
    <property type="entry name" value="AMP-dep_synth/lig_dom"/>
</dbReference>
<evidence type="ECO:0000259" key="3">
    <source>
        <dbReference type="Pfam" id="PF00550"/>
    </source>
</evidence>
<dbReference type="RefSeq" id="WP_120060254.1">
    <property type="nucleotide sequence ID" value="NZ_QYRP01000002.1"/>
</dbReference>
<dbReference type="Pfam" id="PF00550">
    <property type="entry name" value="PP-binding"/>
    <property type="match status" value="1"/>
</dbReference>
<keyword evidence="1" id="KW-0472">Membrane</keyword>
<feature type="transmembrane region" description="Helical" evidence="1">
    <location>
        <begin position="757"/>
        <end position="774"/>
    </location>
</feature>
<dbReference type="GO" id="GO:0016747">
    <property type="term" value="F:acyltransferase activity, transferring groups other than amino-acyl groups"/>
    <property type="evidence" value="ECO:0007669"/>
    <property type="project" value="InterPro"/>
</dbReference>
<evidence type="ECO:0000259" key="4">
    <source>
        <dbReference type="Pfam" id="PF01757"/>
    </source>
</evidence>
<feature type="transmembrane region" description="Helical" evidence="1">
    <location>
        <begin position="633"/>
        <end position="655"/>
    </location>
</feature>
<dbReference type="InterPro" id="IPR042099">
    <property type="entry name" value="ANL_N_sf"/>
</dbReference>
<proteinExistence type="predicted"/>
<dbReference type="InterPro" id="IPR002656">
    <property type="entry name" value="Acyl_transf_3_dom"/>
</dbReference>
<dbReference type="InterPro" id="IPR036736">
    <property type="entry name" value="ACP-like_sf"/>
</dbReference>
<feature type="domain" description="AMP-dependent synthetase/ligase" evidence="2">
    <location>
        <begin position="120"/>
        <end position="334"/>
    </location>
</feature>
<dbReference type="SUPFAM" id="SSF56801">
    <property type="entry name" value="Acetyl-CoA synthetase-like"/>
    <property type="match status" value="1"/>
</dbReference>
<dbReference type="Gene3D" id="3.40.50.12780">
    <property type="entry name" value="N-terminal domain of ligase-like"/>
    <property type="match status" value="1"/>
</dbReference>
<feature type="transmembrane region" description="Helical" evidence="1">
    <location>
        <begin position="600"/>
        <end position="621"/>
    </location>
</feature>
<feature type="domain" description="Carrier" evidence="3">
    <location>
        <begin position="496"/>
        <end position="543"/>
    </location>
</feature>
<evidence type="ECO:0000313" key="5">
    <source>
        <dbReference type="EMBL" id="RJS46281.1"/>
    </source>
</evidence>
<dbReference type="Proteomes" id="UP000276542">
    <property type="component" value="Unassembled WGS sequence"/>
</dbReference>
<feature type="transmembrane region" description="Helical" evidence="1">
    <location>
        <begin position="856"/>
        <end position="875"/>
    </location>
</feature>
<feature type="transmembrane region" description="Helical" evidence="1">
    <location>
        <begin position="683"/>
        <end position="705"/>
    </location>
</feature>
<keyword evidence="1" id="KW-1133">Transmembrane helix</keyword>
<organism evidence="5 6">
    <name type="scientific">Nocardioides cavernaquae</name>
    <dbReference type="NCBI Taxonomy" id="2321396"/>
    <lineage>
        <taxon>Bacteria</taxon>
        <taxon>Bacillati</taxon>
        <taxon>Actinomycetota</taxon>
        <taxon>Actinomycetes</taxon>
        <taxon>Propionibacteriales</taxon>
        <taxon>Nocardioidaceae</taxon>
        <taxon>Nocardioides</taxon>
    </lineage>
</organism>
<reference evidence="6" key="1">
    <citation type="submission" date="2018-09" db="EMBL/GenBank/DDBJ databases">
        <authorList>
            <person name="Zhu H."/>
        </authorList>
    </citation>
    <scope>NUCLEOTIDE SEQUENCE [LARGE SCALE GENOMIC DNA]</scope>
    <source>
        <strain evidence="6">K1W22B-1</strain>
    </source>
</reference>
<dbReference type="PANTHER" id="PTHR43767">
    <property type="entry name" value="LONG-CHAIN-FATTY-ACID--COA LIGASE"/>
    <property type="match status" value="1"/>
</dbReference>
<evidence type="ECO:0000259" key="2">
    <source>
        <dbReference type="Pfam" id="PF00501"/>
    </source>
</evidence>
<dbReference type="SUPFAM" id="SSF47336">
    <property type="entry name" value="ACP-like"/>
    <property type="match status" value="1"/>
</dbReference>
<feature type="transmembrane region" description="Helical" evidence="1">
    <location>
        <begin position="712"/>
        <end position="731"/>
    </location>
</feature>
<dbReference type="InterPro" id="IPR050237">
    <property type="entry name" value="ATP-dep_AMP-bd_enzyme"/>
</dbReference>
<keyword evidence="1" id="KW-0812">Transmembrane</keyword>
<accession>A0A3A5H8E5</accession>
<feature type="domain" description="Acyltransferase 3" evidence="4">
    <location>
        <begin position="584"/>
        <end position="867"/>
    </location>
</feature>
<dbReference type="PANTHER" id="PTHR43767:SF10">
    <property type="entry name" value="SURFACTIN SYNTHASE SUBUNIT 1"/>
    <property type="match status" value="1"/>
</dbReference>
<evidence type="ECO:0000256" key="1">
    <source>
        <dbReference type="SAM" id="Phobius"/>
    </source>
</evidence>
<dbReference type="Gene3D" id="1.10.1200.10">
    <property type="entry name" value="ACP-like"/>
    <property type="match status" value="1"/>
</dbReference>
<protein>
    <submittedName>
        <fullName evidence="5">AMP-dependent synthetase</fullName>
    </submittedName>
</protein>
<dbReference type="Pfam" id="PF00501">
    <property type="entry name" value="AMP-binding"/>
    <property type="match status" value="1"/>
</dbReference>